<evidence type="ECO:0000313" key="3">
    <source>
        <dbReference type="EMBL" id="VFU37409.1"/>
    </source>
</evidence>
<sequence>MWDSESESVTGRDYGNGILSSSKQGVKTDGFEQRDRSWYVATDIPSDFLVQVGDVNFHLHKYPLLSRSGKMNRLIYESRDWTLTR</sequence>
<proteinExistence type="predicted"/>
<accession>A0A6N2LJ90</accession>
<reference evidence="3" key="1">
    <citation type="submission" date="2019-03" db="EMBL/GenBank/DDBJ databases">
        <authorList>
            <person name="Mank J."/>
            <person name="Almeida P."/>
        </authorList>
    </citation>
    <scope>NUCLEOTIDE SEQUENCE</scope>
    <source>
        <strain evidence="3">78183</strain>
    </source>
</reference>
<comment type="pathway">
    <text evidence="1">Protein modification; protein ubiquitination.</text>
</comment>
<name>A0A6N2LJ90_SALVM</name>
<evidence type="ECO:0008006" key="4">
    <source>
        <dbReference type="Google" id="ProtNLM"/>
    </source>
</evidence>
<feature type="region of interest" description="Disordered" evidence="2">
    <location>
        <begin position="1"/>
        <end position="28"/>
    </location>
</feature>
<evidence type="ECO:0000256" key="1">
    <source>
        <dbReference type="ARBA" id="ARBA00004906"/>
    </source>
</evidence>
<dbReference type="EMBL" id="CAADRP010001247">
    <property type="protein sequence ID" value="VFU37409.1"/>
    <property type="molecule type" value="Genomic_DNA"/>
</dbReference>
<organism evidence="3">
    <name type="scientific">Salix viminalis</name>
    <name type="common">Common osier</name>
    <name type="synonym">Basket willow</name>
    <dbReference type="NCBI Taxonomy" id="40686"/>
    <lineage>
        <taxon>Eukaryota</taxon>
        <taxon>Viridiplantae</taxon>
        <taxon>Streptophyta</taxon>
        <taxon>Embryophyta</taxon>
        <taxon>Tracheophyta</taxon>
        <taxon>Spermatophyta</taxon>
        <taxon>Magnoliopsida</taxon>
        <taxon>eudicotyledons</taxon>
        <taxon>Gunneridae</taxon>
        <taxon>Pentapetalae</taxon>
        <taxon>rosids</taxon>
        <taxon>fabids</taxon>
        <taxon>Malpighiales</taxon>
        <taxon>Salicaceae</taxon>
        <taxon>Saliceae</taxon>
        <taxon>Salix</taxon>
    </lineage>
</organism>
<dbReference type="SUPFAM" id="SSF54695">
    <property type="entry name" value="POZ domain"/>
    <property type="match status" value="1"/>
</dbReference>
<evidence type="ECO:0000256" key="2">
    <source>
        <dbReference type="SAM" id="MobiDB-lite"/>
    </source>
</evidence>
<dbReference type="InterPro" id="IPR011333">
    <property type="entry name" value="SKP1/BTB/POZ_sf"/>
</dbReference>
<dbReference type="AlphaFoldDB" id="A0A6N2LJ90"/>
<protein>
    <recommendedName>
        <fullName evidence="4">BTB domain-containing protein</fullName>
    </recommendedName>
</protein>
<gene>
    <name evidence="3" type="ORF">SVIM_LOCUS197146</name>
</gene>